<dbReference type="SUPFAM" id="SSF90250">
    <property type="entry name" value="Troponin coil-coiled subunits"/>
    <property type="match status" value="1"/>
</dbReference>
<evidence type="ECO:0008006" key="5">
    <source>
        <dbReference type="Google" id="ProtNLM"/>
    </source>
</evidence>
<feature type="coiled-coil region" evidence="1">
    <location>
        <begin position="979"/>
        <end position="1027"/>
    </location>
</feature>
<dbReference type="PANTHER" id="PTHR11521">
    <property type="entry name" value="TROPONIN T"/>
    <property type="match status" value="1"/>
</dbReference>
<feature type="compositionally biased region" description="Basic and acidic residues" evidence="2">
    <location>
        <begin position="853"/>
        <end position="901"/>
    </location>
</feature>
<dbReference type="InterPro" id="IPR038077">
    <property type="entry name" value="Troponin_sf"/>
</dbReference>
<evidence type="ECO:0000256" key="1">
    <source>
        <dbReference type="SAM" id="Coils"/>
    </source>
</evidence>
<feature type="region of interest" description="Disordered" evidence="2">
    <location>
        <begin position="151"/>
        <end position="170"/>
    </location>
</feature>
<feature type="region of interest" description="Disordered" evidence="2">
    <location>
        <begin position="555"/>
        <end position="575"/>
    </location>
</feature>
<feature type="compositionally biased region" description="Low complexity" evidence="2">
    <location>
        <begin position="781"/>
        <end position="795"/>
    </location>
</feature>
<accession>A0AA36CH11</accession>
<feature type="region of interest" description="Disordered" evidence="2">
    <location>
        <begin position="754"/>
        <end position="809"/>
    </location>
</feature>
<keyword evidence="4" id="KW-1185">Reference proteome</keyword>
<feature type="region of interest" description="Disordered" evidence="2">
    <location>
        <begin position="1032"/>
        <end position="1059"/>
    </location>
</feature>
<dbReference type="GO" id="GO:0005861">
    <property type="term" value="C:troponin complex"/>
    <property type="evidence" value="ECO:0007669"/>
    <property type="project" value="InterPro"/>
</dbReference>
<dbReference type="GO" id="GO:0005523">
    <property type="term" value="F:tropomyosin binding"/>
    <property type="evidence" value="ECO:0007669"/>
    <property type="project" value="TreeGrafter"/>
</dbReference>
<evidence type="ECO:0000256" key="2">
    <source>
        <dbReference type="SAM" id="MobiDB-lite"/>
    </source>
</evidence>
<keyword evidence="1" id="KW-0175">Coiled coil</keyword>
<dbReference type="GO" id="GO:0045214">
    <property type="term" value="P:sarcomere organization"/>
    <property type="evidence" value="ECO:0007669"/>
    <property type="project" value="TreeGrafter"/>
</dbReference>
<protein>
    <recommendedName>
        <fullName evidence="5">Troponin T</fullName>
    </recommendedName>
</protein>
<gene>
    <name evidence="3" type="ORF">MSPICULIGERA_LOCUS6742</name>
</gene>
<dbReference type="GO" id="GO:0006937">
    <property type="term" value="P:regulation of muscle contraction"/>
    <property type="evidence" value="ECO:0007669"/>
    <property type="project" value="InterPro"/>
</dbReference>
<dbReference type="Gene3D" id="1.20.5.350">
    <property type="match status" value="1"/>
</dbReference>
<evidence type="ECO:0000313" key="3">
    <source>
        <dbReference type="EMBL" id="CAJ0568216.1"/>
    </source>
</evidence>
<dbReference type="EMBL" id="CATQJA010001683">
    <property type="protein sequence ID" value="CAJ0568216.1"/>
    <property type="molecule type" value="Genomic_DNA"/>
</dbReference>
<organism evidence="3 4">
    <name type="scientific">Mesorhabditis spiculigera</name>
    <dbReference type="NCBI Taxonomy" id="96644"/>
    <lineage>
        <taxon>Eukaryota</taxon>
        <taxon>Metazoa</taxon>
        <taxon>Ecdysozoa</taxon>
        <taxon>Nematoda</taxon>
        <taxon>Chromadorea</taxon>
        <taxon>Rhabditida</taxon>
        <taxon>Rhabditina</taxon>
        <taxon>Rhabditomorpha</taxon>
        <taxon>Rhabditoidea</taxon>
        <taxon>Rhabditidae</taxon>
        <taxon>Mesorhabditinae</taxon>
        <taxon>Mesorhabditis</taxon>
    </lineage>
</organism>
<feature type="compositionally biased region" description="Basic and acidic residues" evidence="2">
    <location>
        <begin position="757"/>
        <end position="769"/>
    </location>
</feature>
<proteinExistence type="predicted"/>
<feature type="region of interest" description="Disordered" evidence="2">
    <location>
        <begin position="16"/>
        <end position="133"/>
    </location>
</feature>
<dbReference type="AlphaFoldDB" id="A0AA36CH11"/>
<evidence type="ECO:0000313" key="4">
    <source>
        <dbReference type="Proteomes" id="UP001177023"/>
    </source>
</evidence>
<feature type="compositionally biased region" description="Acidic residues" evidence="2">
    <location>
        <begin position="770"/>
        <end position="780"/>
    </location>
</feature>
<dbReference type="PANTHER" id="PTHR11521:SF7">
    <property type="entry name" value="TROPONIN T"/>
    <property type="match status" value="1"/>
</dbReference>
<dbReference type="InterPro" id="IPR027707">
    <property type="entry name" value="TNNT"/>
</dbReference>
<dbReference type="Proteomes" id="UP001177023">
    <property type="component" value="Unassembled WGS sequence"/>
</dbReference>
<feature type="region of interest" description="Disordered" evidence="2">
    <location>
        <begin position="589"/>
        <end position="611"/>
    </location>
</feature>
<feature type="region of interest" description="Disordered" evidence="2">
    <location>
        <begin position="224"/>
        <end position="245"/>
    </location>
</feature>
<reference evidence="3" key="1">
    <citation type="submission" date="2023-06" db="EMBL/GenBank/DDBJ databases">
        <authorList>
            <person name="Delattre M."/>
        </authorList>
    </citation>
    <scope>NUCLEOTIDE SEQUENCE</scope>
    <source>
        <strain evidence="3">AF72</strain>
    </source>
</reference>
<sequence length="1155" mass="131774">MGTASLDYGSTSSVRFRDFGLDRSPSQGQFGGYLDGVRHSVPALPSDPIGSSRFSRLQLDDDDDLLPGPLLRNGSSRASLGLGRRTSRESEATASGYGGSRKLTTPATDPLHRKTSLQEQRQPPKLDKDVLGTTLGLGTGRVEYKRADPLAKYFEKERKPPPAPRDEPKDPMEYAQRLMAAHSLVDDLLKGRGLTAEDERKYLKSWEEMPIVREIRRRSLDRRLRRMSTDSSDDSGVAAEEEAPDAHAAFSQRLVRLDDEVSIVERFGKPVVERVEFSCLAPAPPEPVEIDCAHRFKKTGAKSAVTAIRTTRGYQAQKVHARFIIAPNVPPKNLQAPVATTEVSMIKKTPENQGAAAHLSRRVTGAQTIALSRVGRAESCNQEEEDEPLTAKELAKLQLRRAAKRLDSPSSISQRDILARLEPHPQPIKSSAEISIQHCSYYQMQERLQVVEKNVRINLRLTERAPSHQKTRICLRAPPKFACVRLDLKLPDRPEPMRRNSTQALHIKPRDRRRLDRAATVAIGVEYLAQQRPIRRLQIPELFRDKPEFAAARERLRKTAEPRPTPPRRRPPEPPKIVHQLVERAEERRVAEQATISGNDDSTAERHATTTVSAGKAVIARRATWGEDMSETDRRLIEKLRWERCPVPRPHPVRHLSLLVPPRIFEPKQMHLMPMTARFIRRKTPEPKREVKKHGEKCRSPMPGQKRFLTVPRGAPQRRSAKTDFGVVLKKARAVPRIGVVAGGRRTWVPRWRRGVKSSDKSEEEVKSESEEEEEEEEQSVIESLPVAAPKSPAKPVEKVEEPKEMSEAEAAMLAAKRRQEDEKVAQIQDYEQRRKIDKVREQEELKALKEKCERRRAERREEEEAYNEQRRTVEEAHRRQEEEKKAAMEVERKRREEERRRKQQSMAGGGFLGIDLLEPDAEVTAKRNFVIPPKSKRRASTLGIAGKKEAIGEEERERARKNYLANVLRPIDPSTLLANDLKVHIKQIHARIVRLEAEKYDLELRNERQEYDLKELAERQKQQTRNKALRMGIDPDEDDLTHPPKLNVASKHDRQTDHRSYGDRRVIFEWQSASHLLLSLFGDLSLPKRYQAPKIARGTGRPPAEWGRKSNEELDCLRKHVEGAAHNRYVEQNKVETGPVLEPIPLQLPEDQEA</sequence>
<comment type="caution">
    <text evidence="3">The sequence shown here is derived from an EMBL/GenBank/DDBJ whole genome shotgun (WGS) entry which is preliminary data.</text>
</comment>
<feature type="region of interest" description="Disordered" evidence="2">
    <location>
        <begin position="685"/>
        <end position="719"/>
    </location>
</feature>
<name>A0AA36CH11_9BILA</name>
<feature type="region of interest" description="Disordered" evidence="2">
    <location>
        <begin position="853"/>
        <end position="907"/>
    </location>
</feature>
<feature type="compositionally biased region" description="Basic and acidic residues" evidence="2">
    <location>
        <begin position="796"/>
        <end position="807"/>
    </location>
</feature>
<dbReference type="GO" id="GO:0006936">
    <property type="term" value="P:muscle contraction"/>
    <property type="evidence" value="ECO:0007669"/>
    <property type="project" value="TreeGrafter"/>
</dbReference>
<feature type="non-terminal residue" evidence="3">
    <location>
        <position position="1155"/>
    </location>
</feature>